<reference evidence="1" key="2">
    <citation type="submission" date="2025-08" db="UniProtKB">
        <authorList>
            <consortium name="Ensembl"/>
        </authorList>
    </citation>
    <scope>IDENTIFICATION</scope>
</reference>
<dbReference type="Proteomes" id="UP000694580">
    <property type="component" value="Chromosome 18"/>
</dbReference>
<reference evidence="1" key="3">
    <citation type="submission" date="2025-09" db="UniProtKB">
        <authorList>
            <consortium name="Ensembl"/>
        </authorList>
    </citation>
    <scope>IDENTIFICATION</scope>
</reference>
<reference evidence="1 2" key="1">
    <citation type="submission" date="2020-06" db="EMBL/GenBank/DDBJ databases">
        <authorList>
            <consortium name="Wellcome Sanger Institute Data Sharing"/>
        </authorList>
    </citation>
    <scope>NUCLEOTIDE SEQUENCE [LARGE SCALE GENOMIC DNA]</scope>
</reference>
<dbReference type="Ensembl" id="ENSDCDT00010064838.1">
    <property type="protein sequence ID" value="ENSDCDP00010054300.1"/>
    <property type="gene ID" value="ENSDCDG00010031372.1"/>
</dbReference>
<name>A0AAY4E9M2_9TELE</name>
<sequence length="209" mass="22579">MMSVQHSDHQQRRAGPGGLAAVHRGQHVPVDRLLLAVQRLLQHELRELVPVALRLHVQVEEVVGGDVVGAQRVAADVGVERALQREAGSRGGALRDLHRDVGLREGGRVVVNVHDLDLHAKELQRALQEHLEVQQAGGTQVLADALAVDLLVHVEHAGLQVHVQVRRPRAGHSLEAVLRDIPHESAVLCLLGSGNTSDELESNGEESCA</sequence>
<dbReference type="AlphaFoldDB" id="A0AAY4E9M2"/>
<evidence type="ECO:0000313" key="1">
    <source>
        <dbReference type="Ensembl" id="ENSDCDP00010054300.1"/>
    </source>
</evidence>
<evidence type="ECO:0000313" key="2">
    <source>
        <dbReference type="Proteomes" id="UP000694580"/>
    </source>
</evidence>
<proteinExistence type="predicted"/>
<dbReference type="GeneTree" id="ENSGT01030000234904"/>
<keyword evidence="2" id="KW-1185">Reference proteome</keyword>
<organism evidence="1 2">
    <name type="scientific">Denticeps clupeoides</name>
    <name type="common">denticle herring</name>
    <dbReference type="NCBI Taxonomy" id="299321"/>
    <lineage>
        <taxon>Eukaryota</taxon>
        <taxon>Metazoa</taxon>
        <taxon>Chordata</taxon>
        <taxon>Craniata</taxon>
        <taxon>Vertebrata</taxon>
        <taxon>Euteleostomi</taxon>
        <taxon>Actinopterygii</taxon>
        <taxon>Neopterygii</taxon>
        <taxon>Teleostei</taxon>
        <taxon>Clupei</taxon>
        <taxon>Clupeiformes</taxon>
        <taxon>Denticipitoidei</taxon>
        <taxon>Denticipitidae</taxon>
        <taxon>Denticeps</taxon>
    </lineage>
</organism>
<accession>A0AAY4E9M2</accession>
<protein>
    <submittedName>
        <fullName evidence="1">Uncharacterized protein</fullName>
    </submittedName>
</protein>
<gene>
    <name evidence="1" type="primary">PTRH1</name>
</gene>